<feature type="compositionally biased region" description="Gly residues" evidence="1">
    <location>
        <begin position="463"/>
        <end position="478"/>
    </location>
</feature>
<dbReference type="Proteomes" id="UP000317238">
    <property type="component" value="Unassembled WGS sequence"/>
</dbReference>
<keyword evidence="2" id="KW-0812">Transmembrane</keyword>
<dbReference type="EMBL" id="SJPL01000001">
    <property type="protein sequence ID" value="TWT67820.1"/>
    <property type="molecule type" value="Genomic_DNA"/>
</dbReference>
<keyword evidence="2" id="KW-1133">Transmembrane helix</keyword>
<feature type="region of interest" description="Disordered" evidence="1">
    <location>
        <begin position="443"/>
        <end position="494"/>
    </location>
</feature>
<feature type="compositionally biased region" description="Basic and acidic residues" evidence="1">
    <location>
        <begin position="443"/>
        <end position="456"/>
    </location>
</feature>
<comment type="caution">
    <text evidence="3">The sequence shown here is derived from an EMBL/GenBank/DDBJ whole genome shotgun (WGS) entry which is preliminary data.</text>
</comment>
<dbReference type="RefSeq" id="WP_145297833.1">
    <property type="nucleotide sequence ID" value="NZ_CP036319.1"/>
</dbReference>
<organism evidence="3 4">
    <name type="scientific">Crateriforma conspicua</name>
    <dbReference type="NCBI Taxonomy" id="2527996"/>
    <lineage>
        <taxon>Bacteria</taxon>
        <taxon>Pseudomonadati</taxon>
        <taxon>Planctomycetota</taxon>
        <taxon>Planctomycetia</taxon>
        <taxon>Planctomycetales</taxon>
        <taxon>Planctomycetaceae</taxon>
        <taxon>Crateriforma</taxon>
    </lineage>
</organism>
<proteinExistence type="predicted"/>
<gene>
    <name evidence="3" type="ORF">Pan14r_00570</name>
</gene>
<feature type="transmembrane region" description="Helical" evidence="2">
    <location>
        <begin position="99"/>
        <end position="118"/>
    </location>
</feature>
<accession>A0A5C5XY00</accession>
<dbReference type="AlphaFoldDB" id="A0A5C5XY00"/>
<dbReference type="OrthoDB" id="268061at2"/>
<protein>
    <recommendedName>
        <fullName evidence="5">Zinc-finger domain-containing protein</fullName>
    </recommendedName>
</protein>
<evidence type="ECO:0000313" key="4">
    <source>
        <dbReference type="Proteomes" id="UP000317238"/>
    </source>
</evidence>
<evidence type="ECO:0000313" key="3">
    <source>
        <dbReference type="EMBL" id="TWT67820.1"/>
    </source>
</evidence>
<evidence type="ECO:0000256" key="1">
    <source>
        <dbReference type="SAM" id="MobiDB-lite"/>
    </source>
</evidence>
<name>A0A5C5XY00_9PLAN</name>
<reference evidence="3 4" key="1">
    <citation type="submission" date="2019-02" db="EMBL/GenBank/DDBJ databases">
        <title>Deep-cultivation of Planctomycetes and their phenomic and genomic characterization uncovers novel biology.</title>
        <authorList>
            <person name="Wiegand S."/>
            <person name="Jogler M."/>
            <person name="Boedeker C."/>
            <person name="Pinto D."/>
            <person name="Vollmers J."/>
            <person name="Rivas-Marin E."/>
            <person name="Kohn T."/>
            <person name="Peeters S.H."/>
            <person name="Heuer A."/>
            <person name="Rast P."/>
            <person name="Oberbeckmann S."/>
            <person name="Bunk B."/>
            <person name="Jeske O."/>
            <person name="Meyerdierks A."/>
            <person name="Storesund J.E."/>
            <person name="Kallscheuer N."/>
            <person name="Luecker S."/>
            <person name="Lage O.M."/>
            <person name="Pohl T."/>
            <person name="Merkel B.J."/>
            <person name="Hornburger P."/>
            <person name="Mueller R.-W."/>
            <person name="Bruemmer F."/>
            <person name="Labrenz M."/>
            <person name="Spormann A.M."/>
            <person name="Op Den Camp H."/>
            <person name="Overmann J."/>
            <person name="Amann R."/>
            <person name="Jetten M.S.M."/>
            <person name="Mascher T."/>
            <person name="Medema M.H."/>
            <person name="Devos D.P."/>
            <person name="Kaster A.-K."/>
            <person name="Ovreas L."/>
            <person name="Rohde M."/>
            <person name="Galperin M.Y."/>
            <person name="Jogler C."/>
        </authorList>
    </citation>
    <scope>NUCLEOTIDE SEQUENCE [LARGE SCALE GENOMIC DNA]</scope>
    <source>
        <strain evidence="3 4">Pan14r</strain>
    </source>
</reference>
<keyword evidence="4" id="KW-1185">Reference proteome</keyword>
<evidence type="ECO:0000256" key="2">
    <source>
        <dbReference type="SAM" id="Phobius"/>
    </source>
</evidence>
<sequence length="494" mass="55813">MSTQILTDDTPVDPDDEQLVAYLDGELGPQDRDALEHRLINDADLRTRLHDLQRGWDMLDDLPDVTPNEKLVETTMEMVVTDVMRAGGKKPAWYQRVPIAVFVALGCLLTATMGYAAVQWRRTAMLNRQLDDLTIVEDLDAYLDGDDLNLMRQLAGMDAWQDVIITLKEIQAIEPIDTGLSELSIEQRKTALAELPGPIAGHLAANWDSFRNFDPSRQESLREFADTVALQTDAQRLLQTMRDYSLWKATLPPSQIDAIESPDVSDPGDAVEIESKRRDAIDQAIAYSNQRIQRQSAWMLNEETVDILNTGLSIILEERLSDPESATSLYRDRRLQDDDLPPFVREHIDRILLWEIVSDAPPGFERNDGAPKLTDQEFEMLEFWIPTKDAENLDILAGDDPMLRASVLSLWAESAMRRSMDDGRSTPLQRYQMMSDYQRMRLDLSEPEKIQEEISRTQRRRSFGGGRRGGGGGPGRGGPMPPPPPNDGQRDSIQ</sequence>
<keyword evidence="2" id="KW-0472">Membrane</keyword>
<evidence type="ECO:0008006" key="5">
    <source>
        <dbReference type="Google" id="ProtNLM"/>
    </source>
</evidence>